<dbReference type="Proteomes" id="UP000007382">
    <property type="component" value="Chromosome"/>
</dbReference>
<dbReference type="HOGENOM" id="CLU_007733_0_0_0"/>
<reference evidence="6 7" key="1">
    <citation type="journal article" date="2012" name="J. Bacteriol.">
        <title>Complete Genome Sequence of Leptospirillum ferrooxidans Strain C2-3, Isolated from a Fresh Volcanic Ash Deposit on the Island of Miyake, Japan.</title>
        <authorList>
            <person name="Fujimura R."/>
            <person name="Sato Y."/>
            <person name="Nishizawa T."/>
            <person name="Oshima K."/>
            <person name="Kim S.-W."/>
            <person name="Hattori M."/>
            <person name="Kamijo T."/>
            <person name="Ohta H."/>
        </authorList>
    </citation>
    <scope>NUCLEOTIDE SEQUENCE [LARGE SCALE GENOMIC DNA]</scope>
    <source>
        <strain evidence="6 7">C2-3</strain>
    </source>
</reference>
<comment type="similarity">
    <text evidence="5">Belongs to the UPF0182 family.</text>
</comment>
<dbReference type="AlphaFoldDB" id="I0IPJ9"/>
<evidence type="ECO:0000256" key="3">
    <source>
        <dbReference type="ARBA" id="ARBA00022989"/>
    </source>
</evidence>
<dbReference type="Pfam" id="PF03699">
    <property type="entry name" value="UPF0182"/>
    <property type="match status" value="1"/>
</dbReference>
<gene>
    <name evidence="6" type="ordered locus">LFE_1516</name>
</gene>
<comment type="subcellular location">
    <subcellularLocation>
        <location evidence="5">Cell membrane</location>
        <topology evidence="5">Multi-pass membrane protein</topology>
    </subcellularLocation>
</comment>
<accession>I0IPJ9</accession>
<feature type="transmembrane region" description="Helical" evidence="5">
    <location>
        <begin position="270"/>
        <end position="290"/>
    </location>
</feature>
<dbReference type="PATRIC" id="fig|1162668.3.peg.1798"/>
<dbReference type="EMBL" id="AP012342">
    <property type="protein sequence ID" value="BAM07198.1"/>
    <property type="molecule type" value="Genomic_DNA"/>
</dbReference>
<dbReference type="GO" id="GO:0005886">
    <property type="term" value="C:plasma membrane"/>
    <property type="evidence" value="ECO:0007669"/>
    <property type="project" value="UniProtKB-SubCell"/>
</dbReference>
<proteinExistence type="inferred from homology"/>
<keyword evidence="4 5" id="KW-0472">Membrane</keyword>
<name>I0IPJ9_LEPFC</name>
<feature type="transmembrane region" description="Helical" evidence="5">
    <location>
        <begin position="200"/>
        <end position="220"/>
    </location>
</feature>
<keyword evidence="7" id="KW-1185">Reference proteome</keyword>
<keyword evidence="2 5" id="KW-0812">Transmembrane</keyword>
<dbReference type="GO" id="GO:0005576">
    <property type="term" value="C:extracellular region"/>
    <property type="evidence" value="ECO:0007669"/>
    <property type="project" value="TreeGrafter"/>
</dbReference>
<feature type="transmembrane region" description="Helical" evidence="5">
    <location>
        <begin position="158"/>
        <end position="179"/>
    </location>
</feature>
<evidence type="ECO:0000256" key="1">
    <source>
        <dbReference type="ARBA" id="ARBA00022475"/>
    </source>
</evidence>
<evidence type="ECO:0000256" key="5">
    <source>
        <dbReference type="HAMAP-Rule" id="MF_01600"/>
    </source>
</evidence>
<feature type="transmembrane region" description="Helical" evidence="5">
    <location>
        <begin position="92"/>
        <end position="112"/>
    </location>
</feature>
<evidence type="ECO:0000256" key="2">
    <source>
        <dbReference type="ARBA" id="ARBA00022692"/>
    </source>
</evidence>
<dbReference type="InterPro" id="IPR005372">
    <property type="entry name" value="UPF0182"/>
</dbReference>
<feature type="transmembrane region" description="Helical" evidence="5">
    <location>
        <begin position="240"/>
        <end position="263"/>
    </location>
</feature>
<dbReference type="OrthoDB" id="9763654at2"/>
<evidence type="ECO:0000256" key="4">
    <source>
        <dbReference type="ARBA" id="ARBA00023136"/>
    </source>
</evidence>
<dbReference type="PANTHER" id="PTHR39344">
    <property type="entry name" value="UPF0182 PROTEIN SLL1060"/>
    <property type="match status" value="1"/>
</dbReference>
<dbReference type="PANTHER" id="PTHR39344:SF1">
    <property type="entry name" value="UPF0182 PROTEIN SLL1060"/>
    <property type="match status" value="1"/>
</dbReference>
<protein>
    <recommendedName>
        <fullName evidence="5">UPF0182 protein LFE_1516</fullName>
    </recommendedName>
</protein>
<dbReference type="KEGG" id="lfc:LFE_1516"/>
<dbReference type="RefSeq" id="WP_014449685.1">
    <property type="nucleotide sequence ID" value="NC_017094.1"/>
</dbReference>
<reference evidence="7" key="2">
    <citation type="submission" date="2012-03" db="EMBL/GenBank/DDBJ databases">
        <title>The complete genome sequence of the pioneer microbe on fresh volcanic deposit, Leptospirillum ferrooxidans strain C2-3.</title>
        <authorList>
            <person name="Fujimura R."/>
            <person name="Sato Y."/>
            <person name="Nishizawa T."/>
            <person name="Nanba K."/>
            <person name="Oshima K."/>
            <person name="Hattori M."/>
            <person name="Kamijo T."/>
            <person name="Ohta H."/>
        </authorList>
    </citation>
    <scope>NUCLEOTIDE SEQUENCE [LARGE SCALE GENOMIC DNA]</scope>
    <source>
        <strain evidence="7">C2-3</strain>
    </source>
</reference>
<sequence>MNRLVRNGPWLLLILLIGSGWAIETLMDESVDYLWFSSLNALSIFWTYFWARLLSGIIFGSLFFITLFSALRTIPGKIPPITIRVGPRLQEIPVAGIRKTLTIAIFLLSLFVGEGFSDPNSALSFLSVIKAANGGPSDPVFHHPLSFYLFDLPFWEPLVNFTTAVLIISVIVSLILGKLTGFLRASQTGFHFEPIYRKRFFFLLAVAVGSLGLSVFLERYDLLTKTHEMITGPGYTETHSTIPALLFASIMAFLTTAACLLAAFSESKSLLPLGLGTTAAAAYFIGAVIYPDMLERFVVLPDQFHREKPYIEKNIQWTRMAYGLDRVKVEHISELKTPSQQDFEKNAPTINNIRLWDHRPLLTTVRQLQQIRTYYQFPLLAPDRYTVNGQLRQVLLAPRELSYSNLPSPNWINLHLAYTHGHGLIMAPVNRVTDEGLPIFWIRNIPPETPASLPLKHSRIYFADRNLPYAIVNTQVGEFDYPSGNKNVYSHYNGKGGIRLSSTMRKILFSYHFGTPKIFLSDAITPESRILFHRNIFTIVHNLAPYLTLDPDPVPIVTAHGRLLWMIDAYTTSSHVPYSKEVPGPLAMINPRSHFAGGHLSALGSWHREINMIHNPVRVIVDPQSGIPTFYVTDPSDPMIATYRAIFPDLYKPMEMMGTDLESHLRFPPGIFSILAKVYESYHMTDPHTFFNREDLWDLPTRNEQSMSPYYTVMRLPGSSKEEYVLMLPYTPSQRQNLSAWLVGRSDGKHLGGMKVFTFPKERLIYGPDQIEARIDQRGPISKQLTLWNQQGSHVVRGTLLIIPVAGTLLYVEPLYLEATSQGALPELRRVIVSMGDRVVMRKTLSEAIDALFNNASGNEANPPQKHEVRSRIGEEDGWVELHALEKDADGALRNGDLQRLGADMKKILNTIRKHP</sequence>
<organism evidence="6 7">
    <name type="scientific">Leptospirillum ferrooxidans (strain C2-3)</name>
    <dbReference type="NCBI Taxonomy" id="1162668"/>
    <lineage>
        <taxon>Bacteria</taxon>
        <taxon>Pseudomonadati</taxon>
        <taxon>Nitrospirota</taxon>
        <taxon>Nitrospiria</taxon>
        <taxon>Nitrospirales</taxon>
        <taxon>Nitrospiraceae</taxon>
        <taxon>Leptospirillum</taxon>
    </lineage>
</organism>
<keyword evidence="3 5" id="KW-1133">Transmembrane helix</keyword>
<keyword evidence="1 5" id="KW-1003">Cell membrane</keyword>
<dbReference type="STRING" id="1162668.LFE_1516"/>
<dbReference type="eggNOG" id="COG1615">
    <property type="taxonomic scope" value="Bacteria"/>
</dbReference>
<evidence type="ECO:0000313" key="6">
    <source>
        <dbReference type="EMBL" id="BAM07198.1"/>
    </source>
</evidence>
<evidence type="ECO:0000313" key="7">
    <source>
        <dbReference type="Proteomes" id="UP000007382"/>
    </source>
</evidence>
<dbReference type="HAMAP" id="MF_01600">
    <property type="entry name" value="UPF0182"/>
    <property type="match status" value="1"/>
</dbReference>
<feature type="transmembrane region" description="Helical" evidence="5">
    <location>
        <begin position="46"/>
        <end position="71"/>
    </location>
</feature>
<comment type="caution">
    <text evidence="5">Lacks conserved residue(s) required for the propagation of feature annotation.</text>
</comment>